<feature type="region of interest" description="Disordered" evidence="1">
    <location>
        <begin position="58"/>
        <end position="82"/>
    </location>
</feature>
<sequence>MTEQHPEHELNPPELHDPTHLVAPSGWCAPSEQLYDPLFGMTDEERQAAQHAAFSWPGDYIEDDFDDEDDEVQPREQPEPRNRTVTRDELIAFFLTRWPDEDPNQQAEAEDTADAFIKEFFGVEVYPPEEPRIIDLNTMIIPENNPYAALFEETTPALIDPSKITKTPILIKRATAEPESASVEKISDPHDDSYPACRHCGERIQYIPFALGPEWRHWPTPYGNYNTNEMYRHCRNTTSAEPKPYFNHGPESNG</sequence>
<dbReference type="GeneID" id="54992511"/>
<feature type="compositionally biased region" description="Acidic residues" evidence="1">
    <location>
        <begin position="60"/>
        <end position="71"/>
    </location>
</feature>
<evidence type="ECO:0000313" key="2">
    <source>
        <dbReference type="EMBL" id="AWN07715.1"/>
    </source>
</evidence>
<dbReference type="Proteomes" id="UP000247284">
    <property type="component" value="Segment"/>
</dbReference>
<reference evidence="3" key="1">
    <citation type="submission" date="2018-04" db="EMBL/GenBank/DDBJ databases">
        <authorList>
            <person name="Go L.Y."/>
            <person name="Mitchell J.A."/>
        </authorList>
    </citation>
    <scope>NUCLEOTIDE SEQUENCE [LARGE SCALE GENOMIC DNA]</scope>
</reference>
<evidence type="ECO:0000256" key="1">
    <source>
        <dbReference type="SAM" id="MobiDB-lite"/>
    </source>
</evidence>
<accession>A0A2U8UU48</accession>
<name>A0A2U8UU48_9CAUD</name>
<evidence type="ECO:0000313" key="3">
    <source>
        <dbReference type="Proteomes" id="UP000247284"/>
    </source>
</evidence>
<feature type="compositionally biased region" description="Basic and acidic residues" evidence="1">
    <location>
        <begin position="72"/>
        <end position="82"/>
    </location>
</feature>
<organism evidence="2 3">
    <name type="scientific">Microbacterium phage Hendrix</name>
    <dbReference type="NCBI Taxonomy" id="2182341"/>
    <lineage>
        <taxon>Viruses</taxon>
        <taxon>Duplodnaviria</taxon>
        <taxon>Heunggongvirae</taxon>
        <taxon>Uroviricota</taxon>
        <taxon>Caudoviricetes</taxon>
        <taxon>Rogerhendrixvirus</taxon>
        <taxon>Rogerhendrixvirus hendrix</taxon>
    </lineage>
</organism>
<gene>
    <name evidence="2" type="primary">44</name>
    <name evidence="2" type="ORF">PBI_HENDRIX_44</name>
</gene>
<keyword evidence="3" id="KW-1185">Reference proteome</keyword>
<dbReference type="EMBL" id="MH183162">
    <property type="protein sequence ID" value="AWN07715.1"/>
    <property type="molecule type" value="Genomic_DNA"/>
</dbReference>
<dbReference type="RefSeq" id="YP_009801982.1">
    <property type="nucleotide sequence ID" value="NC_047977.1"/>
</dbReference>
<proteinExistence type="predicted"/>
<dbReference type="KEGG" id="vg:54992511"/>
<feature type="compositionally biased region" description="Basic and acidic residues" evidence="1">
    <location>
        <begin position="1"/>
        <end position="19"/>
    </location>
</feature>
<protein>
    <submittedName>
        <fullName evidence="2">Uncharacterized protein</fullName>
    </submittedName>
</protein>
<feature type="region of interest" description="Disordered" evidence="1">
    <location>
        <begin position="1"/>
        <end position="26"/>
    </location>
</feature>